<keyword evidence="1" id="KW-0472">Membrane</keyword>
<feature type="transmembrane region" description="Helical" evidence="1">
    <location>
        <begin position="258"/>
        <end position="278"/>
    </location>
</feature>
<dbReference type="Gene3D" id="2.160.20.80">
    <property type="entry name" value="E3 ubiquitin-protein ligase SopA"/>
    <property type="match status" value="2"/>
</dbReference>
<dbReference type="SUPFAM" id="SSF141571">
    <property type="entry name" value="Pentapeptide repeat-like"/>
    <property type="match status" value="1"/>
</dbReference>
<dbReference type="Proteomes" id="UP000663720">
    <property type="component" value="Chromosome"/>
</dbReference>
<evidence type="ECO:0000313" key="2">
    <source>
        <dbReference type="EMBL" id="QTA79803.1"/>
    </source>
</evidence>
<dbReference type="InterPro" id="IPR001646">
    <property type="entry name" value="5peptide_repeat"/>
</dbReference>
<proteinExistence type="predicted"/>
<keyword evidence="1" id="KW-0812">Transmembrane</keyword>
<accession>A0A975B6Q3</accession>
<feature type="transmembrane region" description="Helical" evidence="1">
    <location>
        <begin position="147"/>
        <end position="171"/>
    </location>
</feature>
<reference evidence="2" key="1">
    <citation type="journal article" date="2021" name="Microb. Physiol.">
        <title>Proteogenomic Insights into the Physiology of Marine, Sulfate-Reducing, Filamentous Desulfonema limicola and Desulfonema magnum.</title>
        <authorList>
            <person name="Schnaars V."/>
            <person name="Wohlbrand L."/>
            <person name="Scheve S."/>
            <person name="Hinrichs C."/>
            <person name="Reinhardt R."/>
            <person name="Rabus R."/>
        </authorList>
    </citation>
    <scope>NUCLEOTIDE SEQUENCE</scope>
    <source>
        <strain evidence="2">5ac10</strain>
    </source>
</reference>
<organism evidence="2 3">
    <name type="scientific">Desulfonema limicola</name>
    <dbReference type="NCBI Taxonomy" id="45656"/>
    <lineage>
        <taxon>Bacteria</taxon>
        <taxon>Pseudomonadati</taxon>
        <taxon>Thermodesulfobacteriota</taxon>
        <taxon>Desulfobacteria</taxon>
        <taxon>Desulfobacterales</taxon>
        <taxon>Desulfococcaceae</taxon>
        <taxon>Desulfonema</taxon>
    </lineage>
</organism>
<gene>
    <name evidence="2" type="ORF">dnl_20830</name>
</gene>
<dbReference type="RefSeq" id="WP_207691510.1">
    <property type="nucleotide sequence ID" value="NZ_CP061799.1"/>
</dbReference>
<feature type="transmembrane region" description="Helical" evidence="1">
    <location>
        <begin position="187"/>
        <end position="220"/>
    </location>
</feature>
<dbReference type="InterPro" id="IPR051082">
    <property type="entry name" value="Pentapeptide-BTB/POZ_domain"/>
</dbReference>
<feature type="transmembrane region" description="Helical" evidence="1">
    <location>
        <begin position="120"/>
        <end position="140"/>
    </location>
</feature>
<dbReference type="KEGG" id="dli:dnl_20830"/>
<dbReference type="Pfam" id="PF00805">
    <property type="entry name" value="Pentapeptide"/>
    <property type="match status" value="3"/>
</dbReference>
<dbReference type="EMBL" id="CP061799">
    <property type="protein sequence ID" value="QTA79803.1"/>
    <property type="molecule type" value="Genomic_DNA"/>
</dbReference>
<evidence type="ECO:0000313" key="3">
    <source>
        <dbReference type="Proteomes" id="UP000663720"/>
    </source>
</evidence>
<keyword evidence="1" id="KW-1133">Transmembrane helix</keyword>
<evidence type="ECO:0000256" key="1">
    <source>
        <dbReference type="SAM" id="Phobius"/>
    </source>
</evidence>
<name>A0A975B6Q3_9BACT</name>
<dbReference type="PANTHER" id="PTHR14136">
    <property type="entry name" value="BTB_POZ DOMAIN-CONTAINING PROTEIN KCTD9"/>
    <property type="match status" value="1"/>
</dbReference>
<keyword evidence="3" id="KW-1185">Reference proteome</keyword>
<feature type="transmembrane region" description="Helical" evidence="1">
    <location>
        <begin position="83"/>
        <end position="108"/>
    </location>
</feature>
<sequence>MANQEHLEILKQGVEAWNKWREENQEVKPDISGADLRNQNLKSANFSGVDIRGSNFNGAKLEKAVFINAKGGLRKRAVLCNSFFSMICGELSGLFTAFIGVWGFFFFGRIYDTIVDTYNNTYVTVTKIIFFLIMLIIIVFGIKRHKFYSTIFLFLFLLIVVVAAAVIAAFFPEATTLITKTKKIENVIVLIAVDLVLALIAVVSVAAAVAVVVVAVAVVVVATTTAATAAIVATGAASGAVLYVVASALVPGGILSEGAGAGVVISVLISYFIAWRTYKKEDEQFLFLRKIGLSLASFNGTSFKASNLQDADFTGAFLKNTRFDSKTIITNTFWKNIKKHELTIFTGTILEKKNVRELLVNLKTNNKNLKGIDLKGANIIGIDFTRTDLRYADLDNANFSESIITGAKLYGTSREDWNIENVKCDYIYFDKEGKERYPSDENFKPGQFEELYKTIPTFEYYFEHGFTPIDMIIMDKVVQAINEKHPEFSLDMVSFDKRGTPHATFTVLYKESTDEALRQITISYERMVKNLESERDRLWALNQHLLDNPHKIENYYNVEGDLIDADAGGDVCFSKDQARAINIKESQVGVIGDGAVVETG</sequence>
<protein>
    <submittedName>
        <fullName evidence="2">Pentapeptide repeat-containing protein</fullName>
    </submittedName>
</protein>
<dbReference type="AlphaFoldDB" id="A0A975B6Q3"/>
<dbReference type="PANTHER" id="PTHR14136:SF17">
    <property type="entry name" value="BTB_POZ DOMAIN-CONTAINING PROTEIN KCTD9"/>
    <property type="match status" value="1"/>
</dbReference>